<dbReference type="OrthoDB" id="5379121at2759"/>
<dbReference type="InterPro" id="IPR029476">
    <property type="entry name" value="DNase_NucA_NucB"/>
</dbReference>
<evidence type="ECO:0000259" key="2">
    <source>
        <dbReference type="Pfam" id="PF14040"/>
    </source>
</evidence>
<feature type="domain" description="Deoxyribonuclease NucA/NucB" evidence="2">
    <location>
        <begin position="44"/>
        <end position="102"/>
    </location>
</feature>
<dbReference type="AlphaFoldDB" id="A0A6A6ABJ8"/>
<name>A0A6A6ABJ8_9PLEO</name>
<proteinExistence type="predicted"/>
<evidence type="ECO:0000256" key="1">
    <source>
        <dbReference type="SAM" id="SignalP"/>
    </source>
</evidence>
<feature type="chain" id="PRO_5025426570" description="Deoxyribonuclease NucA/NucB domain-containing protein" evidence="1">
    <location>
        <begin position="18"/>
        <end position="194"/>
    </location>
</feature>
<evidence type="ECO:0000313" key="3">
    <source>
        <dbReference type="EMBL" id="KAF2128258.1"/>
    </source>
</evidence>
<organism evidence="3 4">
    <name type="scientific">Dothidotthia symphoricarpi CBS 119687</name>
    <dbReference type="NCBI Taxonomy" id="1392245"/>
    <lineage>
        <taxon>Eukaryota</taxon>
        <taxon>Fungi</taxon>
        <taxon>Dikarya</taxon>
        <taxon>Ascomycota</taxon>
        <taxon>Pezizomycotina</taxon>
        <taxon>Dothideomycetes</taxon>
        <taxon>Pleosporomycetidae</taxon>
        <taxon>Pleosporales</taxon>
        <taxon>Dothidotthiaceae</taxon>
        <taxon>Dothidotthia</taxon>
    </lineage>
</organism>
<feature type="signal peptide" evidence="1">
    <location>
        <begin position="1"/>
        <end position="17"/>
    </location>
</feature>
<keyword evidence="4" id="KW-1185">Reference proteome</keyword>
<reference evidence="3" key="1">
    <citation type="journal article" date="2020" name="Stud. Mycol.">
        <title>101 Dothideomycetes genomes: a test case for predicting lifestyles and emergence of pathogens.</title>
        <authorList>
            <person name="Haridas S."/>
            <person name="Albert R."/>
            <person name="Binder M."/>
            <person name="Bloem J."/>
            <person name="Labutti K."/>
            <person name="Salamov A."/>
            <person name="Andreopoulos B."/>
            <person name="Baker S."/>
            <person name="Barry K."/>
            <person name="Bills G."/>
            <person name="Bluhm B."/>
            <person name="Cannon C."/>
            <person name="Castanera R."/>
            <person name="Culley D."/>
            <person name="Daum C."/>
            <person name="Ezra D."/>
            <person name="Gonzalez J."/>
            <person name="Henrissat B."/>
            <person name="Kuo A."/>
            <person name="Liang C."/>
            <person name="Lipzen A."/>
            <person name="Lutzoni F."/>
            <person name="Magnuson J."/>
            <person name="Mondo S."/>
            <person name="Nolan M."/>
            <person name="Ohm R."/>
            <person name="Pangilinan J."/>
            <person name="Park H.-J."/>
            <person name="Ramirez L."/>
            <person name="Alfaro M."/>
            <person name="Sun H."/>
            <person name="Tritt A."/>
            <person name="Yoshinaga Y."/>
            <person name="Zwiers L.-H."/>
            <person name="Turgeon B."/>
            <person name="Goodwin S."/>
            <person name="Spatafora J."/>
            <person name="Crous P."/>
            <person name="Grigoriev I."/>
        </authorList>
    </citation>
    <scope>NUCLEOTIDE SEQUENCE</scope>
    <source>
        <strain evidence="3">CBS 119687</strain>
    </source>
</reference>
<dbReference type="EMBL" id="ML977508">
    <property type="protein sequence ID" value="KAF2128258.1"/>
    <property type="molecule type" value="Genomic_DNA"/>
</dbReference>
<dbReference type="Pfam" id="PF14040">
    <property type="entry name" value="DNase_NucA_NucB"/>
    <property type="match status" value="1"/>
</dbReference>
<keyword evidence="1" id="KW-0732">Signal</keyword>
<sequence length="194" mass="21999">MKSLFFILPFTLGGAFGAKDVPKIDDYYAPGRVDRLFYKRAPKSWDCDEWPPALVQQLAFDPNPQVRPPNSLRCMSDTENRSLGGKLGQFIRSKRAARDDFFRMDLTTNIGTANLSKVQYCLNTYNDKTEPDCTQDGHQFGMVQKGLKGGKISSLYDNVGNFNRYKFLSTPYKEVCQCCVKFMRDGITIFGLPS</sequence>
<protein>
    <recommendedName>
        <fullName evidence="2">Deoxyribonuclease NucA/NucB domain-containing protein</fullName>
    </recommendedName>
</protein>
<evidence type="ECO:0000313" key="4">
    <source>
        <dbReference type="Proteomes" id="UP000799771"/>
    </source>
</evidence>
<gene>
    <name evidence="3" type="ORF">P153DRAFT_397355</name>
</gene>
<dbReference type="RefSeq" id="XP_033522647.1">
    <property type="nucleotide sequence ID" value="XM_033671556.1"/>
</dbReference>
<dbReference type="Proteomes" id="UP000799771">
    <property type="component" value="Unassembled WGS sequence"/>
</dbReference>
<dbReference type="GeneID" id="54411988"/>
<accession>A0A6A6ABJ8</accession>